<evidence type="ECO:0000313" key="1">
    <source>
        <dbReference type="EMBL" id="HCB76006.1"/>
    </source>
</evidence>
<comment type="caution">
    <text evidence="1">The sequence shown here is derived from an EMBL/GenBank/DDBJ whole genome shotgun (WGS) entry which is preliminary data.</text>
</comment>
<dbReference type="AlphaFoldDB" id="A0A3D0WBA4"/>
<gene>
    <name evidence="1" type="ORF">DEP91_07490</name>
</gene>
<proteinExistence type="predicted"/>
<name>A0A3D0WBA4_9SPHN</name>
<feature type="non-terminal residue" evidence="1">
    <location>
        <position position="1"/>
    </location>
</feature>
<reference evidence="1 2" key="1">
    <citation type="journal article" date="2018" name="Nat. Biotechnol.">
        <title>A standardized bacterial taxonomy based on genome phylogeny substantially revises the tree of life.</title>
        <authorList>
            <person name="Parks D.H."/>
            <person name="Chuvochina M."/>
            <person name="Waite D.W."/>
            <person name="Rinke C."/>
            <person name="Skarshewski A."/>
            <person name="Chaumeil P.A."/>
            <person name="Hugenholtz P."/>
        </authorList>
    </citation>
    <scope>NUCLEOTIDE SEQUENCE [LARGE SCALE GENOMIC DNA]</scope>
    <source>
        <strain evidence="1">UBA9015</strain>
    </source>
</reference>
<dbReference type="Proteomes" id="UP000262699">
    <property type="component" value="Unassembled WGS sequence"/>
</dbReference>
<protein>
    <submittedName>
        <fullName evidence="1">Uncharacterized protein</fullName>
    </submittedName>
</protein>
<evidence type="ECO:0000313" key="2">
    <source>
        <dbReference type="Proteomes" id="UP000262699"/>
    </source>
</evidence>
<organism evidence="1 2">
    <name type="scientific">Sphingomonas bacterium</name>
    <dbReference type="NCBI Taxonomy" id="1895847"/>
    <lineage>
        <taxon>Bacteria</taxon>
        <taxon>Pseudomonadati</taxon>
        <taxon>Pseudomonadota</taxon>
        <taxon>Alphaproteobacteria</taxon>
        <taxon>Sphingomonadales</taxon>
        <taxon>Sphingomonadaceae</taxon>
        <taxon>Sphingomonas</taxon>
    </lineage>
</organism>
<accession>A0A3D0WBA4</accession>
<sequence length="81" mass="8140">EAIGDAGASSPADAPAMAVAVVDALAGELREVDGELAFSDSLAPQYLLLAMVRHDRSEGGADLARFASELEAIAARVGGVS</sequence>
<dbReference type="EMBL" id="DOYJ01000210">
    <property type="protein sequence ID" value="HCB76006.1"/>
    <property type="molecule type" value="Genomic_DNA"/>
</dbReference>